<keyword evidence="1" id="KW-0732">Signal</keyword>
<protein>
    <submittedName>
        <fullName evidence="2">Uncharacterized protein</fullName>
    </submittedName>
</protein>
<reference evidence="3" key="1">
    <citation type="submission" date="2015-08" db="EMBL/GenBank/DDBJ databases">
        <authorList>
            <person name="Varghese N."/>
        </authorList>
    </citation>
    <scope>NUCLEOTIDE SEQUENCE [LARGE SCALE GENOMIC DNA]</scope>
    <source>
        <strain evidence="3">DSM 23407</strain>
    </source>
</reference>
<dbReference type="AlphaFoldDB" id="A0A0K6ICM3"/>
<dbReference type="Proteomes" id="UP000183900">
    <property type="component" value="Unassembled WGS sequence"/>
</dbReference>
<proteinExistence type="predicted"/>
<feature type="chain" id="PRO_5005505101" evidence="1">
    <location>
        <begin position="40"/>
        <end position="243"/>
    </location>
</feature>
<dbReference type="RefSeq" id="WP_208975824.1">
    <property type="nucleotide sequence ID" value="NZ_CYHE01000023.1"/>
</dbReference>
<name>A0A0K6ICM3_9HYPH</name>
<evidence type="ECO:0000313" key="3">
    <source>
        <dbReference type="Proteomes" id="UP000183900"/>
    </source>
</evidence>
<feature type="signal peptide" evidence="1">
    <location>
        <begin position="1"/>
        <end position="39"/>
    </location>
</feature>
<organism evidence="2 3">
    <name type="scientific">Pannonibacter indicus</name>
    <dbReference type="NCBI Taxonomy" id="466044"/>
    <lineage>
        <taxon>Bacteria</taxon>
        <taxon>Pseudomonadati</taxon>
        <taxon>Pseudomonadota</taxon>
        <taxon>Alphaproteobacteria</taxon>
        <taxon>Hyphomicrobiales</taxon>
        <taxon>Stappiaceae</taxon>
        <taxon>Pannonibacter</taxon>
    </lineage>
</organism>
<evidence type="ECO:0000313" key="2">
    <source>
        <dbReference type="EMBL" id="CUB00861.1"/>
    </source>
</evidence>
<sequence>MALKTKAPSNSRSLALHSAARGLALGLGLSLLGSVSALAADPVAMVLDRSEGVQASAFTELFPGDAVALGSEGYVDLLDYTSCREVRVTGGTVTAVSSGLEVAEGQETELRPGNCLQQQTTNAGTDASKGLATTLRSVRPENKVAASLMLRFGDDLKERYDSVMISVDGGEPKEYKLDDTALPEMPLTTPEDAAAAMAGGTVRNSVPVELMFKPKEGAGDAEVRQFTLDPSGVGRDTAVVVVK</sequence>
<gene>
    <name evidence="2" type="ORF">Ga0061067_12311</name>
</gene>
<accession>A0A0K6ICM3</accession>
<dbReference type="EMBL" id="CYHE01000023">
    <property type="protein sequence ID" value="CUB00861.1"/>
    <property type="molecule type" value="Genomic_DNA"/>
</dbReference>
<evidence type="ECO:0000256" key="1">
    <source>
        <dbReference type="SAM" id="SignalP"/>
    </source>
</evidence>
<keyword evidence="3" id="KW-1185">Reference proteome</keyword>